<protein>
    <submittedName>
        <fullName evidence="10">Amino acid ABC transporter membrane protein 2 (PAAT family)</fullName>
    </submittedName>
</protein>
<keyword evidence="8 9" id="KW-0472">Membrane</keyword>
<feature type="transmembrane region" description="Helical" evidence="9">
    <location>
        <begin position="12"/>
        <end position="45"/>
    </location>
</feature>
<dbReference type="InterPro" id="IPR043429">
    <property type="entry name" value="ArtM/GltK/GlnP/TcyL/YhdX-like"/>
</dbReference>
<keyword evidence="7 9" id="KW-1133">Transmembrane helix</keyword>
<keyword evidence="6" id="KW-0029">Amino-acid transport</keyword>
<dbReference type="SUPFAM" id="SSF161098">
    <property type="entry name" value="MetI-like"/>
    <property type="match status" value="1"/>
</dbReference>
<keyword evidence="5 9" id="KW-0812">Transmembrane</keyword>
<evidence type="ECO:0000256" key="9">
    <source>
        <dbReference type="RuleBase" id="RU363032"/>
    </source>
</evidence>
<dbReference type="PANTHER" id="PTHR30614">
    <property type="entry name" value="MEMBRANE COMPONENT OF AMINO ACID ABC TRANSPORTER"/>
    <property type="match status" value="1"/>
</dbReference>
<dbReference type="InterPro" id="IPR035906">
    <property type="entry name" value="MetI-like_sf"/>
</dbReference>
<feature type="transmembrane region" description="Helical" evidence="9">
    <location>
        <begin position="66"/>
        <end position="96"/>
    </location>
</feature>
<comment type="subcellular location">
    <subcellularLocation>
        <location evidence="1">Cell inner membrane</location>
        <topology evidence="1">Multi-pass membrane protein</topology>
    </subcellularLocation>
    <subcellularLocation>
        <location evidence="9">Cell membrane</location>
        <topology evidence="9">Multi-pass membrane protein</topology>
    </subcellularLocation>
</comment>
<dbReference type="EMBL" id="QJJK01000001">
    <property type="protein sequence ID" value="PXW64466.1"/>
    <property type="molecule type" value="Genomic_DNA"/>
</dbReference>
<dbReference type="GO" id="GO:0043190">
    <property type="term" value="C:ATP-binding cassette (ABC) transporter complex"/>
    <property type="evidence" value="ECO:0007669"/>
    <property type="project" value="InterPro"/>
</dbReference>
<keyword evidence="4" id="KW-1003">Cell membrane</keyword>
<dbReference type="InterPro" id="IPR010065">
    <property type="entry name" value="AA_ABC_transptr_permease_3TM"/>
</dbReference>
<comment type="similarity">
    <text evidence="2">Belongs to the binding-protein-dependent transport system permease family. HisMQ subfamily.</text>
</comment>
<name>A0A2V3UH45_9HYPH</name>
<evidence type="ECO:0000256" key="6">
    <source>
        <dbReference type="ARBA" id="ARBA00022970"/>
    </source>
</evidence>
<proteinExistence type="inferred from homology"/>
<accession>A0A2V3UH45</accession>
<evidence type="ECO:0000256" key="5">
    <source>
        <dbReference type="ARBA" id="ARBA00022692"/>
    </source>
</evidence>
<evidence type="ECO:0000256" key="1">
    <source>
        <dbReference type="ARBA" id="ARBA00004429"/>
    </source>
</evidence>
<keyword evidence="3 9" id="KW-0813">Transport</keyword>
<dbReference type="PROSITE" id="PS50928">
    <property type="entry name" value="ABC_TM1"/>
    <property type="match status" value="1"/>
</dbReference>
<evidence type="ECO:0000256" key="4">
    <source>
        <dbReference type="ARBA" id="ARBA00022475"/>
    </source>
</evidence>
<dbReference type="GO" id="GO:0022857">
    <property type="term" value="F:transmembrane transporter activity"/>
    <property type="evidence" value="ECO:0007669"/>
    <property type="project" value="InterPro"/>
</dbReference>
<dbReference type="RefSeq" id="WP_110372544.1">
    <property type="nucleotide sequence ID" value="NZ_CAKNFM010000006.1"/>
</dbReference>
<dbReference type="InterPro" id="IPR000515">
    <property type="entry name" value="MetI-like"/>
</dbReference>
<dbReference type="Proteomes" id="UP000248021">
    <property type="component" value="Unassembled WGS sequence"/>
</dbReference>
<reference evidence="10 11" key="1">
    <citation type="submission" date="2018-05" db="EMBL/GenBank/DDBJ databases">
        <title>Genomic Encyclopedia of Type Strains, Phase IV (KMG-IV): sequencing the most valuable type-strain genomes for metagenomic binning, comparative biology and taxonomic classification.</title>
        <authorList>
            <person name="Goeker M."/>
        </authorList>
    </citation>
    <scope>NUCLEOTIDE SEQUENCE [LARGE SCALE GENOMIC DNA]</scope>
    <source>
        <strain evidence="10 11">DSM 6462</strain>
    </source>
</reference>
<evidence type="ECO:0000313" key="10">
    <source>
        <dbReference type="EMBL" id="PXW64466.1"/>
    </source>
</evidence>
<dbReference type="Pfam" id="PF00528">
    <property type="entry name" value="BPD_transp_1"/>
    <property type="match status" value="1"/>
</dbReference>
<dbReference type="GO" id="GO:0006865">
    <property type="term" value="P:amino acid transport"/>
    <property type="evidence" value="ECO:0007669"/>
    <property type="project" value="UniProtKB-KW"/>
</dbReference>
<evidence type="ECO:0000256" key="7">
    <source>
        <dbReference type="ARBA" id="ARBA00022989"/>
    </source>
</evidence>
<feature type="transmembrane region" description="Helical" evidence="9">
    <location>
        <begin position="160"/>
        <end position="177"/>
    </location>
</feature>
<feature type="transmembrane region" description="Helical" evidence="9">
    <location>
        <begin position="192"/>
        <end position="214"/>
    </location>
</feature>
<evidence type="ECO:0000256" key="3">
    <source>
        <dbReference type="ARBA" id="ARBA00022448"/>
    </source>
</evidence>
<comment type="caution">
    <text evidence="10">The sequence shown here is derived from an EMBL/GenBank/DDBJ whole genome shotgun (WGS) entry which is preliminary data.</text>
</comment>
<dbReference type="Gene3D" id="1.10.3720.10">
    <property type="entry name" value="MetI-like"/>
    <property type="match status" value="1"/>
</dbReference>
<dbReference type="CDD" id="cd06261">
    <property type="entry name" value="TM_PBP2"/>
    <property type="match status" value="1"/>
</dbReference>
<feature type="transmembrane region" description="Helical" evidence="9">
    <location>
        <begin position="128"/>
        <end position="148"/>
    </location>
</feature>
<dbReference type="OrthoDB" id="9814550at2"/>
<sequence>MNLSLITQNGQFFFHAGLMALFIFGASVLFTTLIAIICGTLATLRPAAIRVPIRLVIEFFRDVPQVVSVFFIFFGAPVFGLQLGPLAATILALSLWGGANGAEIVRGGITAVPHHQFESARSLGLSPYAIFTAIILPQALLPIIPAYAGLCNILMHSTSLAALVGVVELLKSAQIVIDRAAYYEGGAPGLTVYGFILFVYYIAGLLMSAAISWLEKRFGQSRAEQRF</sequence>
<evidence type="ECO:0000313" key="11">
    <source>
        <dbReference type="Proteomes" id="UP000248021"/>
    </source>
</evidence>
<dbReference type="NCBIfam" id="TIGR01726">
    <property type="entry name" value="HEQRo_perm_3TM"/>
    <property type="match status" value="1"/>
</dbReference>
<dbReference type="PANTHER" id="PTHR30614:SF0">
    <property type="entry name" value="L-CYSTINE TRANSPORT SYSTEM PERMEASE PROTEIN TCYL"/>
    <property type="match status" value="1"/>
</dbReference>
<dbReference type="AlphaFoldDB" id="A0A2V3UH45"/>
<evidence type="ECO:0000256" key="2">
    <source>
        <dbReference type="ARBA" id="ARBA00010072"/>
    </source>
</evidence>
<organism evidence="10 11">
    <name type="scientific">Chelatococcus asaccharovorans</name>
    <dbReference type="NCBI Taxonomy" id="28210"/>
    <lineage>
        <taxon>Bacteria</taxon>
        <taxon>Pseudomonadati</taxon>
        <taxon>Pseudomonadota</taxon>
        <taxon>Alphaproteobacteria</taxon>
        <taxon>Hyphomicrobiales</taxon>
        <taxon>Chelatococcaceae</taxon>
        <taxon>Chelatococcus</taxon>
    </lineage>
</organism>
<gene>
    <name evidence="10" type="ORF">C7450_101221</name>
</gene>
<evidence type="ECO:0000256" key="8">
    <source>
        <dbReference type="ARBA" id="ARBA00023136"/>
    </source>
</evidence>
<keyword evidence="11" id="KW-1185">Reference proteome</keyword>